<keyword evidence="3" id="KW-1185">Reference proteome</keyword>
<evidence type="ECO:0000256" key="1">
    <source>
        <dbReference type="SAM" id="MobiDB-lite"/>
    </source>
</evidence>
<evidence type="ECO:0000313" key="3">
    <source>
        <dbReference type="Proteomes" id="UP000008237"/>
    </source>
</evidence>
<gene>
    <name evidence="2" type="ORF">EAI_02563</name>
</gene>
<accession>E2BND0</accession>
<evidence type="ECO:0000313" key="2">
    <source>
        <dbReference type="EMBL" id="EFN82800.1"/>
    </source>
</evidence>
<dbReference type="EMBL" id="GL449409">
    <property type="protein sequence ID" value="EFN82800.1"/>
    <property type="molecule type" value="Genomic_DNA"/>
</dbReference>
<reference evidence="2 3" key="1">
    <citation type="journal article" date="2010" name="Science">
        <title>Genomic comparison of the ants Camponotus floridanus and Harpegnathos saltator.</title>
        <authorList>
            <person name="Bonasio R."/>
            <person name="Zhang G."/>
            <person name="Ye C."/>
            <person name="Mutti N.S."/>
            <person name="Fang X."/>
            <person name="Qin N."/>
            <person name="Donahue G."/>
            <person name="Yang P."/>
            <person name="Li Q."/>
            <person name="Li C."/>
            <person name="Zhang P."/>
            <person name="Huang Z."/>
            <person name="Berger S.L."/>
            <person name="Reinberg D."/>
            <person name="Wang J."/>
            <person name="Liebig J."/>
        </authorList>
    </citation>
    <scope>NUCLEOTIDE SEQUENCE [LARGE SCALE GENOMIC DNA]</scope>
    <source>
        <strain evidence="2 3">R22 G/1</strain>
    </source>
</reference>
<dbReference type="Proteomes" id="UP000008237">
    <property type="component" value="Unassembled WGS sequence"/>
</dbReference>
<dbReference type="InParanoid" id="E2BND0"/>
<dbReference type="AlphaFoldDB" id="E2BND0"/>
<name>E2BND0_HARSA</name>
<proteinExistence type="predicted"/>
<protein>
    <submittedName>
        <fullName evidence="2">Uncharacterized protein</fullName>
    </submittedName>
</protein>
<organism evidence="3">
    <name type="scientific">Harpegnathos saltator</name>
    <name type="common">Jerdon's jumping ant</name>
    <dbReference type="NCBI Taxonomy" id="610380"/>
    <lineage>
        <taxon>Eukaryota</taxon>
        <taxon>Metazoa</taxon>
        <taxon>Ecdysozoa</taxon>
        <taxon>Arthropoda</taxon>
        <taxon>Hexapoda</taxon>
        <taxon>Insecta</taxon>
        <taxon>Pterygota</taxon>
        <taxon>Neoptera</taxon>
        <taxon>Endopterygota</taxon>
        <taxon>Hymenoptera</taxon>
        <taxon>Apocrita</taxon>
        <taxon>Aculeata</taxon>
        <taxon>Formicoidea</taxon>
        <taxon>Formicidae</taxon>
        <taxon>Ponerinae</taxon>
        <taxon>Ponerini</taxon>
        <taxon>Harpegnathos</taxon>
    </lineage>
</organism>
<sequence>MSQALDDDDGGGGDGGGGGGGGSDDTTTATIDDDDFVIECRRISTEIRDATRRDALAYPVFSLPCLVDTVSGGSQTGSPSGP</sequence>
<feature type="compositionally biased region" description="Gly residues" evidence="1">
    <location>
        <begin position="12"/>
        <end position="23"/>
    </location>
</feature>
<feature type="region of interest" description="Disordered" evidence="1">
    <location>
        <begin position="1"/>
        <end position="34"/>
    </location>
</feature>
<feature type="compositionally biased region" description="Acidic residues" evidence="1">
    <location>
        <begin position="1"/>
        <end position="11"/>
    </location>
</feature>